<dbReference type="AlphaFoldDB" id="E4ZNE1"/>
<evidence type="ECO:0000313" key="2">
    <source>
        <dbReference type="EMBL" id="CBX93000.1"/>
    </source>
</evidence>
<sequence>MQCPWFGTEMQWEMEKRVEGAQTMLMRKERRCKQRRSGADARLTAAPNVAKQSRERAERELTCDKRALRVESARWGMKGARNASSRKRGMELTTANRVPLSLLDMGQPCLPVTTIASTQPKAAMQTEMMSRIIRDHNVEHSTG</sequence>
<dbReference type="VEuPathDB" id="FungiDB:LEMA_P039010.1"/>
<accession>E4ZNE1</accession>
<gene>
    <name evidence="2" type="ORF">LEMA_P039010.1</name>
</gene>
<organism evidence="3">
    <name type="scientific">Leptosphaeria maculans (strain JN3 / isolate v23.1.3 / race Av1-4-5-6-7-8)</name>
    <name type="common">Blackleg fungus</name>
    <name type="synonym">Phoma lingam</name>
    <dbReference type="NCBI Taxonomy" id="985895"/>
    <lineage>
        <taxon>Eukaryota</taxon>
        <taxon>Fungi</taxon>
        <taxon>Dikarya</taxon>
        <taxon>Ascomycota</taxon>
        <taxon>Pezizomycotina</taxon>
        <taxon>Dothideomycetes</taxon>
        <taxon>Pleosporomycetidae</taxon>
        <taxon>Pleosporales</taxon>
        <taxon>Pleosporineae</taxon>
        <taxon>Leptosphaeriaceae</taxon>
        <taxon>Plenodomus</taxon>
        <taxon>Plenodomus lingam/Leptosphaeria maculans species complex</taxon>
    </lineage>
</organism>
<dbReference type="InParanoid" id="E4ZNE1"/>
<name>E4ZNE1_LEPMJ</name>
<proteinExistence type="predicted"/>
<evidence type="ECO:0000256" key="1">
    <source>
        <dbReference type="SAM" id="MobiDB-lite"/>
    </source>
</evidence>
<dbReference type="HOGENOM" id="CLU_1806514_0_0_1"/>
<evidence type="ECO:0000313" key="3">
    <source>
        <dbReference type="Proteomes" id="UP000002668"/>
    </source>
</evidence>
<dbReference type="EMBL" id="FP929105">
    <property type="protein sequence ID" value="CBX93000.1"/>
    <property type="molecule type" value="Genomic_DNA"/>
</dbReference>
<protein>
    <submittedName>
        <fullName evidence="2">Predicted protein</fullName>
    </submittedName>
</protein>
<keyword evidence="3" id="KW-1185">Reference proteome</keyword>
<reference evidence="3" key="1">
    <citation type="journal article" date="2011" name="Nat. Commun.">
        <title>Effector diversification within compartments of the Leptosphaeria maculans genome affected by Repeat-Induced Point mutations.</title>
        <authorList>
            <person name="Rouxel T."/>
            <person name="Grandaubert J."/>
            <person name="Hane J.K."/>
            <person name="Hoede C."/>
            <person name="van de Wouw A.P."/>
            <person name="Couloux A."/>
            <person name="Dominguez V."/>
            <person name="Anthouard V."/>
            <person name="Bally P."/>
            <person name="Bourras S."/>
            <person name="Cozijnsen A.J."/>
            <person name="Ciuffetti L.M."/>
            <person name="Degrave A."/>
            <person name="Dilmaghani A."/>
            <person name="Duret L."/>
            <person name="Fudal I."/>
            <person name="Goodwin S.B."/>
            <person name="Gout L."/>
            <person name="Glaser N."/>
            <person name="Linglin J."/>
            <person name="Kema G.H.J."/>
            <person name="Lapalu N."/>
            <person name="Lawrence C.B."/>
            <person name="May K."/>
            <person name="Meyer M."/>
            <person name="Ollivier B."/>
            <person name="Poulain J."/>
            <person name="Schoch C.L."/>
            <person name="Simon A."/>
            <person name="Spatafora J.W."/>
            <person name="Stachowiak A."/>
            <person name="Turgeon B.G."/>
            <person name="Tyler B.M."/>
            <person name="Vincent D."/>
            <person name="Weissenbach J."/>
            <person name="Amselem J."/>
            <person name="Quesneville H."/>
            <person name="Oliver R.P."/>
            <person name="Wincker P."/>
            <person name="Balesdent M.-H."/>
            <person name="Howlett B.J."/>
        </authorList>
    </citation>
    <scope>NUCLEOTIDE SEQUENCE [LARGE SCALE GENOMIC DNA]</scope>
    <source>
        <strain evidence="3">JN3 / isolate v23.1.3 / race Av1-4-5-6-7-8</strain>
    </source>
</reference>
<dbReference type="Proteomes" id="UP000002668">
    <property type="component" value="Genome"/>
</dbReference>
<feature type="region of interest" description="Disordered" evidence="1">
    <location>
        <begin position="32"/>
        <end position="60"/>
    </location>
</feature>